<dbReference type="AlphaFoldDB" id="A0AAF0BWS6"/>
<dbReference type="CDD" id="cd07821">
    <property type="entry name" value="PYR_PYL_RCAR_like"/>
    <property type="match status" value="1"/>
</dbReference>
<accession>A0AAF0BWS6</accession>
<dbReference type="Proteomes" id="UP000032568">
    <property type="component" value="Chromosome"/>
</dbReference>
<name>A0AAF0BWS6_9GAMM</name>
<dbReference type="Gene3D" id="3.30.530.20">
    <property type="match status" value="1"/>
</dbReference>
<sequence length="162" mass="18576">MKITKKVLIERHPEDVWQTVAEQFDQAHKWMGIVENSYKVQGQSAVDGAPMAGRVCEFTNDPNGLKAEEKILNFSAEQMHFDFDVVPVNAPKLFPVKRNVVTMSVRKTSNSHSEVTWYSHIELSLFGYVFYPLLKRGLSKSFAGIMEDLKRYLEIKDITKHA</sequence>
<dbReference type="InterPro" id="IPR023393">
    <property type="entry name" value="START-like_dom_sf"/>
</dbReference>
<dbReference type="InterPro" id="IPR019587">
    <property type="entry name" value="Polyketide_cyclase/dehydratase"/>
</dbReference>
<dbReference type="EMBL" id="CP059735">
    <property type="protein sequence ID" value="WDD96741.1"/>
    <property type="molecule type" value="Genomic_DNA"/>
</dbReference>
<dbReference type="RefSeq" id="WP_044834952.1">
    <property type="nucleotide sequence ID" value="NZ_CP059735.1"/>
</dbReference>
<keyword evidence="2" id="KW-1185">Reference proteome</keyword>
<organism evidence="1 2">
    <name type="scientific">Thalassomonas actiniarum</name>
    <dbReference type="NCBI Taxonomy" id="485447"/>
    <lineage>
        <taxon>Bacteria</taxon>
        <taxon>Pseudomonadati</taxon>
        <taxon>Pseudomonadota</taxon>
        <taxon>Gammaproteobacteria</taxon>
        <taxon>Alteromonadales</taxon>
        <taxon>Colwelliaceae</taxon>
        <taxon>Thalassomonas</taxon>
    </lineage>
</organism>
<evidence type="ECO:0000313" key="1">
    <source>
        <dbReference type="EMBL" id="WDD96741.1"/>
    </source>
</evidence>
<dbReference type="SUPFAM" id="SSF55961">
    <property type="entry name" value="Bet v1-like"/>
    <property type="match status" value="1"/>
</dbReference>
<reference evidence="1 2" key="1">
    <citation type="journal article" date="2015" name="Genome Announc.">
        <title>Draft Genome Sequences of Marine Isolates of Thalassomonas viridans and Thalassomonas actiniarum.</title>
        <authorList>
            <person name="Olonade I."/>
            <person name="van Zyl L.J."/>
            <person name="Trindade M."/>
        </authorList>
    </citation>
    <scope>NUCLEOTIDE SEQUENCE [LARGE SCALE GENOMIC DNA]</scope>
    <source>
        <strain evidence="1 2">A5K-106</strain>
    </source>
</reference>
<evidence type="ECO:0000313" key="2">
    <source>
        <dbReference type="Proteomes" id="UP000032568"/>
    </source>
</evidence>
<dbReference type="Pfam" id="PF10604">
    <property type="entry name" value="Polyketide_cyc2"/>
    <property type="match status" value="1"/>
</dbReference>
<gene>
    <name evidence="1" type="ORF">SG35_015285</name>
</gene>
<dbReference type="KEGG" id="tact:SG35_015285"/>
<proteinExistence type="predicted"/>
<reference evidence="1 2" key="2">
    <citation type="journal article" date="2022" name="Mar. Drugs">
        <title>Bioassay-Guided Fractionation Leads to the Detection of Cholic Acid Generated by the Rare Thalassomonas sp.</title>
        <authorList>
            <person name="Pheiffer F."/>
            <person name="Schneider Y.K."/>
            <person name="Hansen E.H."/>
            <person name="Andersen J.H."/>
            <person name="Isaksson J."/>
            <person name="Busche T."/>
            <person name="R C."/>
            <person name="Kalinowski J."/>
            <person name="Zyl L.V."/>
            <person name="Trindade M."/>
        </authorList>
    </citation>
    <scope>NUCLEOTIDE SEQUENCE [LARGE SCALE GENOMIC DNA]</scope>
    <source>
        <strain evidence="1 2">A5K-106</strain>
    </source>
</reference>
<protein>
    <submittedName>
        <fullName evidence="1">SRPBCC family protein</fullName>
    </submittedName>
</protein>